<dbReference type="PROSITE" id="PS51371">
    <property type="entry name" value="CBS"/>
    <property type="match status" value="2"/>
</dbReference>
<dbReference type="InterPro" id="IPR046342">
    <property type="entry name" value="CBS_dom_sf"/>
</dbReference>
<proteinExistence type="predicted"/>
<evidence type="ECO:0000313" key="5">
    <source>
        <dbReference type="Proteomes" id="UP000183769"/>
    </source>
</evidence>
<dbReference type="Proteomes" id="UP000183769">
    <property type="component" value="Unassembled WGS sequence"/>
</dbReference>
<protein>
    <submittedName>
        <fullName evidence="4">CBS domain-containing protein</fullName>
    </submittedName>
</protein>
<dbReference type="AlphaFoldDB" id="A0A1I5MRS3"/>
<evidence type="ECO:0000256" key="1">
    <source>
        <dbReference type="ARBA" id="ARBA00023122"/>
    </source>
</evidence>
<dbReference type="Pfam" id="PF00571">
    <property type="entry name" value="CBS"/>
    <property type="match status" value="2"/>
</dbReference>
<dbReference type="SUPFAM" id="SSF54631">
    <property type="entry name" value="CBS-domain pair"/>
    <property type="match status" value="1"/>
</dbReference>
<evidence type="ECO:0000313" key="4">
    <source>
        <dbReference type="EMBL" id="SFP12248.1"/>
    </source>
</evidence>
<sequence length="144" mass="15432">MAGVVLYVDMDDIDDLFVASLMTTDVKTVTPETLVEAAADLMLEHEIGSVVVVDDDGGLSGILTRTDFVAIVSGQEPKDQTPVSEYMTTDVLTAKGGDSIRDVADRMIEASIHHMPVLDDEEVIGMITTSDLTAYLSTVRTPSP</sequence>
<dbReference type="PANTHER" id="PTHR43080:SF2">
    <property type="entry name" value="CBS DOMAIN-CONTAINING PROTEIN"/>
    <property type="match status" value="1"/>
</dbReference>
<gene>
    <name evidence="4" type="ORF">SAMN05216277_101378</name>
</gene>
<dbReference type="SMART" id="SM00116">
    <property type="entry name" value="CBS"/>
    <property type="match status" value="2"/>
</dbReference>
<dbReference type="EMBL" id="FOXI01000001">
    <property type="protein sequence ID" value="SFP12248.1"/>
    <property type="molecule type" value="Genomic_DNA"/>
</dbReference>
<keyword evidence="1 2" id="KW-0129">CBS domain</keyword>
<name>A0A1I5MRS3_9EURY</name>
<reference evidence="5" key="1">
    <citation type="submission" date="2016-10" db="EMBL/GenBank/DDBJ databases">
        <authorList>
            <person name="Varghese N."/>
            <person name="Submissions S."/>
        </authorList>
    </citation>
    <scope>NUCLEOTIDE SEQUENCE [LARGE SCALE GENOMIC DNA]</scope>
    <source>
        <strain evidence="5">CGMCC 1.10329</strain>
    </source>
</reference>
<dbReference type="PANTHER" id="PTHR43080">
    <property type="entry name" value="CBS DOMAIN-CONTAINING PROTEIN CBSX3, MITOCHONDRIAL"/>
    <property type="match status" value="1"/>
</dbReference>
<dbReference type="InterPro" id="IPR051257">
    <property type="entry name" value="Diverse_CBS-Domain"/>
</dbReference>
<feature type="domain" description="CBS" evidence="3">
    <location>
        <begin position="22"/>
        <end position="80"/>
    </location>
</feature>
<evidence type="ECO:0000256" key="2">
    <source>
        <dbReference type="PROSITE-ProRule" id="PRU00703"/>
    </source>
</evidence>
<accession>A0A1I5MRS3</accession>
<organism evidence="4 5">
    <name type="scientific">Halolamina pelagica</name>
    <dbReference type="NCBI Taxonomy" id="699431"/>
    <lineage>
        <taxon>Archaea</taxon>
        <taxon>Methanobacteriati</taxon>
        <taxon>Methanobacteriota</taxon>
        <taxon>Stenosarchaea group</taxon>
        <taxon>Halobacteria</taxon>
        <taxon>Halobacteriales</taxon>
        <taxon>Haloferacaceae</taxon>
    </lineage>
</organism>
<dbReference type="CDD" id="cd09836">
    <property type="entry name" value="CBS_pair_arch"/>
    <property type="match status" value="1"/>
</dbReference>
<evidence type="ECO:0000259" key="3">
    <source>
        <dbReference type="PROSITE" id="PS51371"/>
    </source>
</evidence>
<dbReference type="Gene3D" id="3.10.580.10">
    <property type="entry name" value="CBS-domain"/>
    <property type="match status" value="1"/>
</dbReference>
<keyword evidence="5" id="KW-1185">Reference proteome</keyword>
<dbReference type="InterPro" id="IPR000644">
    <property type="entry name" value="CBS_dom"/>
</dbReference>
<feature type="domain" description="CBS" evidence="3">
    <location>
        <begin position="87"/>
        <end position="144"/>
    </location>
</feature>